<dbReference type="InterPro" id="IPR032710">
    <property type="entry name" value="NTF2-like_dom_sf"/>
</dbReference>
<name>A0ABV4CDN0_9PSEU</name>
<evidence type="ECO:0000313" key="2">
    <source>
        <dbReference type="Proteomes" id="UP001564626"/>
    </source>
</evidence>
<dbReference type="InterPro" id="IPR009783">
    <property type="entry name" value="DUF1348"/>
</dbReference>
<comment type="caution">
    <text evidence="1">The sequence shown here is derived from an EMBL/GenBank/DDBJ whole genome shotgun (WGS) entry which is preliminary data.</text>
</comment>
<dbReference type="Pfam" id="PF07080">
    <property type="entry name" value="DUF1348"/>
    <property type="match status" value="1"/>
</dbReference>
<organism evidence="1 2">
    <name type="scientific">Saccharopolyspora cebuensis</name>
    <dbReference type="NCBI Taxonomy" id="418759"/>
    <lineage>
        <taxon>Bacteria</taxon>
        <taxon>Bacillati</taxon>
        <taxon>Actinomycetota</taxon>
        <taxon>Actinomycetes</taxon>
        <taxon>Pseudonocardiales</taxon>
        <taxon>Pseudonocardiaceae</taxon>
        <taxon>Saccharopolyspora</taxon>
    </lineage>
</organism>
<dbReference type="RefSeq" id="WP_345363602.1">
    <property type="nucleotide sequence ID" value="NZ_BAABII010000010.1"/>
</dbReference>
<keyword evidence="2" id="KW-1185">Reference proteome</keyword>
<dbReference type="PANTHER" id="PTHR31757">
    <property type="entry name" value="SLL0781 PROTEIN"/>
    <property type="match status" value="1"/>
</dbReference>
<evidence type="ECO:0000313" key="1">
    <source>
        <dbReference type="EMBL" id="MEY8039066.1"/>
    </source>
</evidence>
<gene>
    <name evidence="1" type="ORF">AB8O55_06625</name>
</gene>
<dbReference type="SUPFAM" id="SSF54427">
    <property type="entry name" value="NTF2-like"/>
    <property type="match status" value="1"/>
</dbReference>
<dbReference type="Proteomes" id="UP001564626">
    <property type="component" value="Unassembled WGS sequence"/>
</dbReference>
<reference evidence="1 2" key="1">
    <citation type="submission" date="2024-08" db="EMBL/GenBank/DDBJ databases">
        <title>Genome mining of Saccharopolyspora cebuensis PGLac3 from Nigerian medicinal plant.</title>
        <authorList>
            <person name="Ezeobiora C.E."/>
            <person name="Igbokwe N.H."/>
            <person name="Amin D.H."/>
            <person name="Mendie U.E."/>
        </authorList>
    </citation>
    <scope>NUCLEOTIDE SEQUENCE [LARGE SCALE GENOMIC DNA]</scope>
    <source>
        <strain evidence="1 2">PGLac3</strain>
    </source>
</reference>
<protein>
    <submittedName>
        <fullName evidence="1">Nuclear transport factor 2 family protein</fullName>
    </submittedName>
</protein>
<dbReference type="PANTHER" id="PTHR31757:SF0">
    <property type="entry name" value="SLL0781 PROTEIN"/>
    <property type="match status" value="1"/>
</dbReference>
<dbReference type="EMBL" id="JBGEHV010000008">
    <property type="protein sequence ID" value="MEY8039066.1"/>
    <property type="molecule type" value="Genomic_DNA"/>
</dbReference>
<dbReference type="Gene3D" id="3.10.450.50">
    <property type="match status" value="1"/>
</dbReference>
<sequence>MAARPPLPPFDEQSALEKVQAAEDAWNTRDPERIALAYTEDSVWRNRDRFLTGREEIVAFLREKWTRELEYALRKELWAFRGNRMAVRYQYECHDAAGQWWRSYGNELWEFTEDGLMSRRESSINDVPIGEADRRIIGSRPADQRGAQLPLR</sequence>
<accession>A0ABV4CDN0</accession>
<proteinExistence type="predicted"/>